<protein>
    <submittedName>
        <fullName evidence="7">Signal peptidase I</fullName>
        <ecNumber evidence="7">3.4.21.89</ecNumber>
    </submittedName>
</protein>
<sequence length="307" mass="32457">MSESEPESSDVTEPGRLTRLGRLLRAKLVPSTPREAVHLLALVILLAIVIPFVIFAIPQVVGAEQSYVVLSGSMEPAVSPGDVVIVNAVPASAVEVGDVITYGGSQTSPPTTHRVIDIQQQDGELVFETKGDNNENADIALTPASTLRGKVMELPVSIPGNGHNLFVIPFIGYVAQFAQTQLGFLLLVGIPLFLLAVSEFWRFITLSREETEKREPESATESDEQPTYSAPQSWIFVGVAALAGAGGFGAHYAYQNQEPVIAAIAVGALVGGILLAAMLVVQAEPANQEPDSGDPAAQPQPDGEVNQ</sequence>
<dbReference type="SUPFAM" id="SSF51306">
    <property type="entry name" value="LexA/Signal peptidase"/>
    <property type="match status" value="1"/>
</dbReference>
<feature type="transmembrane region" description="Helical" evidence="6">
    <location>
        <begin position="260"/>
        <end position="281"/>
    </location>
</feature>
<reference evidence="7 8" key="1">
    <citation type="submission" date="2016-06" db="EMBL/GenBank/DDBJ databases">
        <title>Discovery of anaerobic lithoheterotrophic haloarchaeon capable of sulfur respiration by hydrogen and formate.</title>
        <authorList>
            <person name="Sorokin D.Y."/>
            <person name="Kublanov I.V."/>
            <person name="Roman P."/>
            <person name="Sinninghe Damste J.S."/>
            <person name="Golyshin P.N."/>
            <person name="Rojo D."/>
            <person name="Ciordia S."/>
            <person name="Mena Md.C."/>
            <person name="Ferrer M."/>
            <person name="Smedile F."/>
            <person name="Messina E."/>
            <person name="La Cono V."/>
            <person name="Yakimov M.M."/>
        </authorList>
    </citation>
    <scope>NUCLEOTIDE SEQUENCE [LARGE SCALE GENOMIC DNA]</scope>
    <source>
        <strain evidence="7 8">HTSR1</strain>
    </source>
</reference>
<dbReference type="STRING" id="1873524.HSR6_0913"/>
<dbReference type="GO" id="GO:0006465">
    <property type="term" value="P:signal peptide processing"/>
    <property type="evidence" value="ECO:0007669"/>
    <property type="project" value="InterPro"/>
</dbReference>
<evidence type="ECO:0000256" key="6">
    <source>
        <dbReference type="SAM" id="Phobius"/>
    </source>
</evidence>
<dbReference type="EMBL" id="CP016070">
    <property type="protein sequence ID" value="AOW80082.1"/>
    <property type="molecule type" value="Genomic_DNA"/>
</dbReference>
<dbReference type="InterPro" id="IPR001733">
    <property type="entry name" value="Peptidase_S26B"/>
</dbReference>
<name>A0A1D8S403_9EURY</name>
<dbReference type="Proteomes" id="UP000185608">
    <property type="component" value="Chromosome"/>
</dbReference>
<feature type="transmembrane region" description="Helical" evidence="6">
    <location>
        <begin position="36"/>
        <end position="57"/>
    </location>
</feature>
<organism evidence="7 8">
    <name type="scientific">Halodesulfurarchaeum formicicum</name>
    <dbReference type="NCBI Taxonomy" id="1873524"/>
    <lineage>
        <taxon>Archaea</taxon>
        <taxon>Methanobacteriati</taxon>
        <taxon>Methanobacteriota</taxon>
        <taxon>Stenosarchaea group</taxon>
        <taxon>Halobacteria</taxon>
        <taxon>Halobacteriales</taxon>
        <taxon>Halobacteriaceae</taxon>
        <taxon>Halodesulfurarchaeum</taxon>
    </lineage>
</organism>
<keyword evidence="2 6" id="KW-0812">Transmembrane</keyword>
<keyword evidence="7" id="KW-0378">Hydrolase</keyword>
<keyword evidence="3 6" id="KW-1133">Transmembrane helix</keyword>
<proteinExistence type="predicted"/>
<dbReference type="PANTHER" id="PTHR10806">
    <property type="entry name" value="SIGNAL PEPTIDASE COMPLEX CATALYTIC SUBUNIT SEC11"/>
    <property type="match status" value="1"/>
</dbReference>
<feature type="region of interest" description="Disordered" evidence="5">
    <location>
        <begin position="285"/>
        <end position="307"/>
    </location>
</feature>
<evidence type="ECO:0000313" key="7">
    <source>
        <dbReference type="EMBL" id="AOW80082.1"/>
    </source>
</evidence>
<comment type="subcellular location">
    <subcellularLocation>
        <location evidence="1">Membrane</location>
    </subcellularLocation>
</comment>
<dbReference type="AlphaFoldDB" id="A0A1D8S403"/>
<evidence type="ECO:0000256" key="4">
    <source>
        <dbReference type="ARBA" id="ARBA00023136"/>
    </source>
</evidence>
<accession>A0A1D8S403</accession>
<evidence type="ECO:0000256" key="3">
    <source>
        <dbReference type="ARBA" id="ARBA00022989"/>
    </source>
</evidence>
<dbReference type="KEGG" id="halh:HTSR_0897"/>
<evidence type="ECO:0000256" key="5">
    <source>
        <dbReference type="SAM" id="MobiDB-lite"/>
    </source>
</evidence>
<dbReference type="NCBIfam" id="TIGR02228">
    <property type="entry name" value="sigpep_I_arch"/>
    <property type="match status" value="1"/>
</dbReference>
<dbReference type="GO" id="GO:0004252">
    <property type="term" value="F:serine-type endopeptidase activity"/>
    <property type="evidence" value="ECO:0007669"/>
    <property type="project" value="InterPro"/>
</dbReference>
<dbReference type="GeneID" id="29828898"/>
<dbReference type="CDD" id="cd06530">
    <property type="entry name" value="S26_SPase_I"/>
    <property type="match status" value="1"/>
</dbReference>
<keyword evidence="4 6" id="KW-0472">Membrane</keyword>
<dbReference type="GO" id="GO:0016020">
    <property type="term" value="C:membrane"/>
    <property type="evidence" value="ECO:0007669"/>
    <property type="project" value="UniProtKB-SubCell"/>
</dbReference>
<feature type="transmembrane region" description="Helical" evidence="6">
    <location>
        <begin position="184"/>
        <end position="204"/>
    </location>
</feature>
<dbReference type="RefSeq" id="WP_070364802.1">
    <property type="nucleotide sequence ID" value="NZ_CP016070.1"/>
</dbReference>
<evidence type="ECO:0000313" key="8">
    <source>
        <dbReference type="Proteomes" id="UP000185608"/>
    </source>
</evidence>
<feature type="transmembrane region" description="Helical" evidence="6">
    <location>
        <begin position="234"/>
        <end position="254"/>
    </location>
</feature>
<dbReference type="InterPro" id="IPR036286">
    <property type="entry name" value="LexA/Signal_pep-like_sf"/>
</dbReference>
<gene>
    <name evidence="7" type="primary">lepB</name>
    <name evidence="7" type="ORF">HTSR_0897</name>
</gene>
<evidence type="ECO:0000256" key="1">
    <source>
        <dbReference type="ARBA" id="ARBA00004370"/>
    </source>
</evidence>
<evidence type="ECO:0000256" key="2">
    <source>
        <dbReference type="ARBA" id="ARBA00022692"/>
    </source>
</evidence>
<dbReference type="PRINTS" id="PR00728">
    <property type="entry name" value="SIGNALPTASE"/>
</dbReference>
<dbReference type="InterPro" id="IPR019533">
    <property type="entry name" value="Peptidase_S26"/>
</dbReference>
<dbReference type="PANTHER" id="PTHR10806:SF6">
    <property type="entry name" value="SIGNAL PEPTIDASE COMPLEX CATALYTIC SUBUNIT SEC11"/>
    <property type="match status" value="1"/>
</dbReference>
<dbReference type="GO" id="GO:0009003">
    <property type="term" value="F:signal peptidase activity"/>
    <property type="evidence" value="ECO:0007669"/>
    <property type="project" value="UniProtKB-EC"/>
</dbReference>
<dbReference type="EC" id="3.4.21.89" evidence="7"/>